<organism evidence="3 4">
    <name type="scientific">Streptomyces shenzhenensis</name>
    <dbReference type="NCBI Taxonomy" id="943815"/>
    <lineage>
        <taxon>Bacteria</taxon>
        <taxon>Bacillati</taxon>
        <taxon>Actinomycetota</taxon>
        <taxon>Actinomycetes</taxon>
        <taxon>Kitasatosporales</taxon>
        <taxon>Streptomycetaceae</taxon>
        <taxon>Streptomyces</taxon>
    </lineage>
</organism>
<dbReference type="SUPFAM" id="SSF82607">
    <property type="entry name" value="YbaB-like"/>
    <property type="match status" value="1"/>
</dbReference>
<evidence type="ECO:0000256" key="1">
    <source>
        <dbReference type="SAM" id="Coils"/>
    </source>
</evidence>
<keyword evidence="4" id="KW-1185">Reference proteome</keyword>
<feature type="compositionally biased region" description="Basic and acidic residues" evidence="2">
    <location>
        <begin position="133"/>
        <end position="144"/>
    </location>
</feature>
<dbReference type="OrthoDB" id="4313934at2"/>
<dbReference type="InterPro" id="IPR036894">
    <property type="entry name" value="YbaB-like_sf"/>
</dbReference>
<dbReference type="GO" id="GO:0003677">
    <property type="term" value="F:DNA binding"/>
    <property type="evidence" value="ECO:0007669"/>
    <property type="project" value="InterPro"/>
</dbReference>
<dbReference type="Gene3D" id="3.30.1310.10">
    <property type="entry name" value="Nucleoid-associated protein YbaB-like domain"/>
    <property type="match status" value="1"/>
</dbReference>
<evidence type="ECO:0000313" key="3">
    <source>
        <dbReference type="EMBL" id="RMB87615.1"/>
    </source>
</evidence>
<comment type="caution">
    <text evidence="3">The sequence shown here is derived from an EMBL/GenBank/DDBJ whole genome shotgun (WGS) entry which is preliminary data.</text>
</comment>
<evidence type="ECO:0000256" key="2">
    <source>
        <dbReference type="SAM" id="MobiDB-lite"/>
    </source>
</evidence>
<gene>
    <name evidence="3" type="ORF">CTZ28_01235</name>
</gene>
<evidence type="ECO:0008006" key="5">
    <source>
        <dbReference type="Google" id="ProtNLM"/>
    </source>
</evidence>
<protein>
    <recommendedName>
        <fullName evidence="5">YbaB/EbfC family DNA-binding protein</fullName>
    </recommendedName>
</protein>
<dbReference type="Proteomes" id="UP000270471">
    <property type="component" value="Unassembled WGS sequence"/>
</dbReference>
<dbReference type="InterPro" id="IPR004401">
    <property type="entry name" value="YbaB/EbfC"/>
</dbReference>
<name>A0A3M0IFS9_9ACTN</name>
<keyword evidence="1" id="KW-0175">Coiled coil</keyword>
<dbReference type="RefSeq" id="WP_121887282.1">
    <property type="nucleotide sequence ID" value="NZ_JBEXWZ010000001.1"/>
</dbReference>
<dbReference type="EMBL" id="PENI01000001">
    <property type="protein sequence ID" value="RMB87615.1"/>
    <property type="molecule type" value="Genomic_DNA"/>
</dbReference>
<sequence length="160" mass="17383">MSDHVERLEKRLAQANAELESVQAAVAEAERRMNAFSSSVVSKDGSVEVTVGSQGEMTGLRFLDGKYRSMSASQLADAVLDTVQEARSHFARAVRDLFEPLTRPSATLPELPGMEIDWDRLVGPAADALPAEPGRRTASDRLRDEIDEDDDTAGGAPRSR</sequence>
<feature type="coiled-coil region" evidence="1">
    <location>
        <begin position="5"/>
        <end position="39"/>
    </location>
</feature>
<accession>A0A3M0IFS9</accession>
<evidence type="ECO:0000313" key="4">
    <source>
        <dbReference type="Proteomes" id="UP000270471"/>
    </source>
</evidence>
<dbReference type="Pfam" id="PF02575">
    <property type="entry name" value="YbaB_DNA_bd"/>
    <property type="match status" value="1"/>
</dbReference>
<reference evidence="3 4" key="1">
    <citation type="submission" date="2017-11" db="EMBL/GenBank/DDBJ databases">
        <title>Draft genome of actinobacteria isolated from guarana (Paullinia cupana (Mart.) Ducke.</title>
        <authorList>
            <person name="Siqueira K.A."/>
            <person name="Liotti R.G."/>
            <person name="Mendes T.A.O."/>
            <person name="Soares M.A."/>
        </authorList>
    </citation>
    <scope>NUCLEOTIDE SEQUENCE [LARGE SCALE GENOMIC DNA]</scope>
    <source>
        <strain evidence="3 4">193</strain>
    </source>
</reference>
<dbReference type="AlphaFoldDB" id="A0A3M0IFS9"/>
<feature type="region of interest" description="Disordered" evidence="2">
    <location>
        <begin position="125"/>
        <end position="160"/>
    </location>
</feature>
<proteinExistence type="predicted"/>